<dbReference type="PANTHER" id="PTHR11017:SF271">
    <property type="entry name" value="DISEASE RESISTANCE PROTEIN (TIR-NBS-LRR CLASS) FAMILY"/>
    <property type="match status" value="1"/>
</dbReference>
<evidence type="ECO:0000256" key="4">
    <source>
        <dbReference type="ARBA" id="ARBA00023027"/>
    </source>
</evidence>
<dbReference type="SUPFAM" id="SSF52047">
    <property type="entry name" value="RNI-like"/>
    <property type="match status" value="1"/>
</dbReference>
<dbReference type="Gene3D" id="3.40.50.300">
    <property type="entry name" value="P-loop containing nucleotide triphosphate hydrolases"/>
    <property type="match status" value="1"/>
</dbReference>
<accession>A0AAF0W3N1</accession>
<keyword evidence="4" id="KW-0520">NAD</keyword>
<dbReference type="GO" id="GO:0051707">
    <property type="term" value="P:response to other organism"/>
    <property type="evidence" value="ECO:0007669"/>
    <property type="project" value="UniProtKB-ARBA"/>
</dbReference>
<dbReference type="PRINTS" id="PR00364">
    <property type="entry name" value="DISEASERSIST"/>
</dbReference>
<sequence length="1225" mass="138941">MASTSSQTPASWDVFLSFRGIDTRLGFTSHLYSALDHNGIWTFMDDPELRCGEVISAALLKAIQESKIYIVVLSVNYASSSWCLDELVEILKCNKTMERAVIPVFFNIDPSVVRYQNGRFGEHFKRHEIRYADEMERVENWRLALCQLAQYSGIHVDGKKSEADIVNDIVEESLLLLHTEPTALDVAKYPVGLESRVNDITAALLSSGTKGVIKIGIYGMGGVGKTTLAKALFNKLLLGSFEGSCFLENVRENSGNIKGLASLQQQLISDVLKISKDEVKVSSVDQGTKLIERRICSRKILVVIDDLEDNKKFESLVRPFAPGSVVIITTRDEEILDVIEVETQYRYKVNEMGDAEANTLFFRHAFRDTEPNDTLRILSKDILHLAGRLPLALEVFGSYLYKKPEVKWKSYIERLQRDPDSSIQQRLIISLDAYGSDDPLLKKMFLDIACLFIGRNKENLVEILNTYYPYADDKINILQKRSLLTFNDKNEVRMHDLLQDTGKKIARNNSPDEPGKHSRLWVRKEICDLLEKDKGTEAIEGILLNHFEPELPKPKLEDLLELLESEDDLLRYFGPELSKPKLEESFSTKSLRRMTRLRFFFLDGINLTGKFKLPLEDLRWFCWNHCPLKCLPSDFCPEKLVILELPNSKLTTMWKEKMVSQKLFFTPDSRGLPRLINLKTLNMSFSEDLTTTPDFRRLPHLESLNLEGCKSLKEVHKSIGSLVWLVSLNLKDCVNVRSLPDTICDLGALEVLCIEKCTGLKALPRELGKINSLKELNASRTSFPKLPDSIGDLSKLVKLELWRNFNEKKLESLPNTICNLRALEVLKVTVKALPVELGNIESLRELITSGIAISKLPDSIGNLRSLEILDIFFSRTLERLPDQLWKLTRLSELRAYATICLEKLPDIESGQTSLPLTKLSLYHSNITALPSGISQLSNLEDLDLGSCGHLLSIAELPPNLTYMSVDDCTSLKRLNLSSLKLLRKLHLQNCSALTKILGLEELTSLVWLICRGSPLTHTLTKPLFQMYSGFEEKIDIWLEAEDFPDWIIQSSVEWSADDDISDGDASSSVNLQPNLSHNYLGMILCFDLQDKDAYYSVTTSANNIFESRIYSSSIVIVPRSILTVTDSDHKIQFASRVRRHWIHLLYKNEDNCITVNVADERNTPSANDTVDMSNDDHSASELEDDEDEDEDKEDGRMLELQREGDDGNETEYESFSSDEDSEGDR</sequence>
<organism evidence="7 8">
    <name type="scientific">Daucus carota subsp. sativus</name>
    <name type="common">Carrot</name>
    <dbReference type="NCBI Taxonomy" id="79200"/>
    <lineage>
        <taxon>Eukaryota</taxon>
        <taxon>Viridiplantae</taxon>
        <taxon>Streptophyta</taxon>
        <taxon>Embryophyta</taxon>
        <taxon>Tracheophyta</taxon>
        <taxon>Spermatophyta</taxon>
        <taxon>Magnoliopsida</taxon>
        <taxon>eudicotyledons</taxon>
        <taxon>Gunneridae</taxon>
        <taxon>Pentapetalae</taxon>
        <taxon>asterids</taxon>
        <taxon>campanulids</taxon>
        <taxon>Apiales</taxon>
        <taxon>Apiaceae</taxon>
        <taxon>Apioideae</taxon>
        <taxon>Scandiceae</taxon>
        <taxon>Daucinae</taxon>
        <taxon>Daucus</taxon>
        <taxon>Daucus sect. Daucus</taxon>
    </lineage>
</organism>
<dbReference type="GO" id="GO:0043531">
    <property type="term" value="F:ADP binding"/>
    <property type="evidence" value="ECO:0007669"/>
    <property type="project" value="InterPro"/>
</dbReference>
<evidence type="ECO:0000256" key="3">
    <source>
        <dbReference type="ARBA" id="ARBA00022821"/>
    </source>
</evidence>
<keyword evidence="3" id="KW-0611">Plant defense</keyword>
<dbReference type="Gene3D" id="1.10.8.430">
    <property type="entry name" value="Helical domain of apoptotic protease-activating factors"/>
    <property type="match status" value="1"/>
</dbReference>
<dbReference type="FunFam" id="3.40.50.10140:FF:000007">
    <property type="entry name" value="Disease resistance protein (TIR-NBS-LRR class)"/>
    <property type="match status" value="1"/>
</dbReference>
<dbReference type="SUPFAM" id="SSF46785">
    <property type="entry name" value="Winged helix' DNA-binding domain"/>
    <property type="match status" value="1"/>
</dbReference>
<dbReference type="InterPro" id="IPR002182">
    <property type="entry name" value="NB-ARC"/>
</dbReference>
<dbReference type="InterPro" id="IPR042197">
    <property type="entry name" value="Apaf_helical"/>
</dbReference>
<proteinExistence type="predicted"/>
<feature type="compositionally biased region" description="Polar residues" evidence="5">
    <location>
        <begin position="1163"/>
        <end position="1172"/>
    </location>
</feature>
<dbReference type="SUPFAM" id="SSF52200">
    <property type="entry name" value="Toll/Interleukin receptor TIR domain"/>
    <property type="match status" value="1"/>
</dbReference>
<dbReference type="InterPro" id="IPR000157">
    <property type="entry name" value="TIR_dom"/>
</dbReference>
<feature type="compositionally biased region" description="Basic and acidic residues" evidence="5">
    <location>
        <begin position="1193"/>
        <end position="1205"/>
    </location>
</feature>
<feature type="compositionally biased region" description="Acidic residues" evidence="5">
    <location>
        <begin position="1206"/>
        <end position="1225"/>
    </location>
</feature>
<dbReference type="InterPro" id="IPR032675">
    <property type="entry name" value="LRR_dom_sf"/>
</dbReference>
<dbReference type="Pfam" id="PF23598">
    <property type="entry name" value="LRR_14"/>
    <property type="match status" value="1"/>
</dbReference>
<dbReference type="InterPro" id="IPR035897">
    <property type="entry name" value="Toll_tir_struct_dom_sf"/>
</dbReference>
<feature type="compositionally biased region" description="Acidic residues" evidence="5">
    <location>
        <begin position="1181"/>
        <end position="1192"/>
    </location>
</feature>
<reference evidence="7" key="1">
    <citation type="journal article" date="2016" name="Nat. Genet.">
        <title>A high-quality carrot genome assembly provides new insights into carotenoid accumulation and asterid genome evolution.</title>
        <authorList>
            <person name="Iorizzo M."/>
            <person name="Ellison S."/>
            <person name="Senalik D."/>
            <person name="Zeng P."/>
            <person name="Satapoomin P."/>
            <person name="Huang J."/>
            <person name="Bowman M."/>
            <person name="Iovene M."/>
            <person name="Sanseverino W."/>
            <person name="Cavagnaro P."/>
            <person name="Yildiz M."/>
            <person name="Macko-Podgorni A."/>
            <person name="Moranska E."/>
            <person name="Grzebelus E."/>
            <person name="Grzebelus D."/>
            <person name="Ashrafi H."/>
            <person name="Zheng Z."/>
            <person name="Cheng S."/>
            <person name="Spooner D."/>
            <person name="Van Deynze A."/>
            <person name="Simon P."/>
        </authorList>
    </citation>
    <scope>NUCLEOTIDE SEQUENCE</scope>
    <source>
        <tissue evidence="7">Leaf</tissue>
    </source>
</reference>
<evidence type="ECO:0000256" key="1">
    <source>
        <dbReference type="ARBA" id="ARBA00022614"/>
    </source>
</evidence>
<name>A0AAF0W3N1_DAUCS</name>
<dbReference type="SMART" id="SM00255">
    <property type="entry name" value="TIR"/>
    <property type="match status" value="1"/>
</dbReference>
<evidence type="ECO:0000259" key="6">
    <source>
        <dbReference type="PROSITE" id="PS50104"/>
    </source>
</evidence>
<dbReference type="InterPro" id="IPR044974">
    <property type="entry name" value="Disease_R_plants"/>
</dbReference>
<dbReference type="GO" id="GO:0007165">
    <property type="term" value="P:signal transduction"/>
    <property type="evidence" value="ECO:0007669"/>
    <property type="project" value="InterPro"/>
</dbReference>
<dbReference type="SUPFAM" id="SSF52058">
    <property type="entry name" value="L domain-like"/>
    <property type="match status" value="1"/>
</dbReference>
<dbReference type="InterPro" id="IPR055414">
    <property type="entry name" value="LRR_R13L4/SHOC2-like"/>
</dbReference>
<evidence type="ECO:0000256" key="5">
    <source>
        <dbReference type="SAM" id="MobiDB-lite"/>
    </source>
</evidence>
<evidence type="ECO:0000313" key="7">
    <source>
        <dbReference type="EMBL" id="WOG82489.1"/>
    </source>
</evidence>
<dbReference type="PANTHER" id="PTHR11017">
    <property type="entry name" value="LEUCINE-RICH REPEAT-CONTAINING PROTEIN"/>
    <property type="match status" value="1"/>
</dbReference>
<protein>
    <recommendedName>
        <fullName evidence="6">TIR domain-containing protein</fullName>
    </recommendedName>
</protein>
<dbReference type="InterPro" id="IPR058192">
    <property type="entry name" value="WHD_ROQ1-like"/>
</dbReference>
<dbReference type="Pfam" id="PF00931">
    <property type="entry name" value="NB-ARC"/>
    <property type="match status" value="1"/>
</dbReference>
<dbReference type="Gene3D" id="3.80.10.10">
    <property type="entry name" value="Ribonuclease Inhibitor"/>
    <property type="match status" value="2"/>
</dbReference>
<dbReference type="InterPro" id="IPR036390">
    <property type="entry name" value="WH_DNA-bd_sf"/>
</dbReference>
<keyword evidence="8" id="KW-1185">Reference proteome</keyword>
<dbReference type="Pfam" id="PF01582">
    <property type="entry name" value="TIR"/>
    <property type="match status" value="1"/>
</dbReference>
<dbReference type="KEGG" id="dcr:108204392"/>
<feature type="domain" description="TIR" evidence="6">
    <location>
        <begin position="10"/>
        <end position="177"/>
    </location>
</feature>
<dbReference type="Gene3D" id="3.40.50.10140">
    <property type="entry name" value="Toll/interleukin-1 receptor homology (TIR) domain"/>
    <property type="match status" value="1"/>
</dbReference>
<dbReference type="InterPro" id="IPR027417">
    <property type="entry name" value="P-loop_NTPase"/>
</dbReference>
<dbReference type="GO" id="GO:0006952">
    <property type="term" value="P:defense response"/>
    <property type="evidence" value="ECO:0007669"/>
    <property type="project" value="UniProtKB-KW"/>
</dbReference>
<dbReference type="PROSITE" id="PS50104">
    <property type="entry name" value="TIR"/>
    <property type="match status" value="1"/>
</dbReference>
<gene>
    <name evidence="7" type="ORF">DCAR_0101654</name>
</gene>
<evidence type="ECO:0000256" key="2">
    <source>
        <dbReference type="ARBA" id="ARBA00022737"/>
    </source>
</evidence>
<feature type="region of interest" description="Disordered" evidence="5">
    <location>
        <begin position="1163"/>
        <end position="1225"/>
    </location>
</feature>
<dbReference type="Pfam" id="PF23282">
    <property type="entry name" value="WHD_ROQ1"/>
    <property type="match status" value="1"/>
</dbReference>
<evidence type="ECO:0000313" key="8">
    <source>
        <dbReference type="Proteomes" id="UP000077755"/>
    </source>
</evidence>
<dbReference type="Proteomes" id="UP000077755">
    <property type="component" value="Chromosome 1"/>
</dbReference>
<dbReference type="SUPFAM" id="SSF52540">
    <property type="entry name" value="P-loop containing nucleoside triphosphate hydrolases"/>
    <property type="match status" value="1"/>
</dbReference>
<keyword evidence="1" id="KW-0433">Leucine-rich repeat</keyword>
<dbReference type="EMBL" id="CP093343">
    <property type="protein sequence ID" value="WOG82489.1"/>
    <property type="molecule type" value="Genomic_DNA"/>
</dbReference>
<reference evidence="7" key="2">
    <citation type="submission" date="2022-03" db="EMBL/GenBank/DDBJ databases">
        <title>Draft title - Genomic analysis of global carrot germplasm unveils the trajectory of domestication and the origin of high carotenoid orange carrot.</title>
        <authorList>
            <person name="Iorizzo M."/>
            <person name="Ellison S."/>
            <person name="Senalik D."/>
            <person name="Macko-Podgorni A."/>
            <person name="Grzebelus D."/>
            <person name="Bostan H."/>
            <person name="Rolling W."/>
            <person name="Curaba J."/>
            <person name="Simon P."/>
        </authorList>
    </citation>
    <scope>NUCLEOTIDE SEQUENCE</scope>
    <source>
        <tissue evidence="7">Leaf</tissue>
    </source>
</reference>
<dbReference type="AlphaFoldDB" id="A0AAF0W3N1"/>
<keyword evidence="2" id="KW-0677">Repeat</keyword>